<dbReference type="EMBL" id="JBCNJP010000023">
    <property type="protein sequence ID" value="KAK9058036.1"/>
    <property type="molecule type" value="Genomic_DNA"/>
</dbReference>
<feature type="region of interest" description="Disordered" evidence="8">
    <location>
        <begin position="697"/>
        <end position="776"/>
    </location>
</feature>
<dbReference type="Pfam" id="PF04937">
    <property type="entry name" value="DUF659"/>
    <property type="match status" value="1"/>
</dbReference>
<sequence length="776" mass="87718">MGREPDPGWAHGTHVQGTKNSVLCKFCGFKSTGGITRHKHHLAWDSSEVSKCPKVPPDVKQFFKELFEKSNQAKKAENRIPHFDDVVDLEDDDEDKIPSFNEGQSKGKRPIPSSSACASNKKTKGPLDKIFKPSVTSGKKGGNLVGSVQHKEVQKKLRLEAVQLFCRWLYDAGLPFNSLKYDSLGPAIEAIGRYGCGMKPPSYHEARVPMLKLEVEHTRKILEENEVEKATYGCSLMADGWRDRRGRALINFLVNTPRGSMFIESVDASSYSHTGDNMFKLFDQFIQKVGSESVIQIVTDSASNNVSAGKLVEAKYPHIYWTPCAAHCIDLMFEDIFKLSHLKNALEKAIAVNTYIYNRTLLLNMMREFTGQKDMVRPAKTRFATAFITLSCFKANKKALRKMFTSSEWTNSKFAKEVGGRQTENTILFLAFWNNVNVAVKVGGPLLGVLRLVDGERKPPMGYIYEAMDRAKEMIAASFKNKEEKYKAIFDIIDKRWDCQLHRPLHAAGYYLNPSLYYNNPRVEDDDEVVSGLYSCIEKLALNEDEQLMIHTELPTYRGAEKVFGYPIAKKMRAKLAPAEWWKQYGSSAPTLRKFAIKVLSLTCSSSGCERNWSVFEHLHSKKRTRLDQKKLNDLVYIKYNRALRRRYNMRDTIDPIILDDGNIQDPNEWLAGVLEDEDEENAPVHEGEDLTYGHVADATGVGEPSYNTRRATASQRGANTSTSSSRPRRRLLDEDVGDVDGEENDVMAYKDFVVTSDGDNDDDDGEPGYDDLDDD</sequence>
<evidence type="ECO:0000256" key="7">
    <source>
        <dbReference type="PROSITE-ProRule" id="PRU00027"/>
    </source>
</evidence>
<keyword evidence="6" id="KW-0539">Nucleus</keyword>
<gene>
    <name evidence="10" type="ORF">SSX86_022876</name>
</gene>
<keyword evidence="4" id="KW-0862">Zinc</keyword>
<proteinExistence type="predicted"/>
<dbReference type="PROSITE" id="PS50808">
    <property type="entry name" value="ZF_BED"/>
    <property type="match status" value="1"/>
</dbReference>
<accession>A0AAP0GQP7</accession>
<evidence type="ECO:0000256" key="6">
    <source>
        <dbReference type="ARBA" id="ARBA00023242"/>
    </source>
</evidence>
<dbReference type="SUPFAM" id="SSF53098">
    <property type="entry name" value="Ribonuclease H-like"/>
    <property type="match status" value="1"/>
</dbReference>
<protein>
    <recommendedName>
        <fullName evidence="9">BED-type domain-containing protein</fullName>
    </recommendedName>
</protein>
<feature type="compositionally biased region" description="Acidic residues" evidence="8">
    <location>
        <begin position="735"/>
        <end position="746"/>
    </location>
</feature>
<feature type="compositionally biased region" description="Acidic residues" evidence="8">
    <location>
        <begin position="759"/>
        <end position="776"/>
    </location>
</feature>
<evidence type="ECO:0000256" key="4">
    <source>
        <dbReference type="ARBA" id="ARBA00022833"/>
    </source>
</evidence>
<organism evidence="10 11">
    <name type="scientific">Deinandra increscens subsp. villosa</name>
    <dbReference type="NCBI Taxonomy" id="3103831"/>
    <lineage>
        <taxon>Eukaryota</taxon>
        <taxon>Viridiplantae</taxon>
        <taxon>Streptophyta</taxon>
        <taxon>Embryophyta</taxon>
        <taxon>Tracheophyta</taxon>
        <taxon>Spermatophyta</taxon>
        <taxon>Magnoliopsida</taxon>
        <taxon>eudicotyledons</taxon>
        <taxon>Gunneridae</taxon>
        <taxon>Pentapetalae</taxon>
        <taxon>asterids</taxon>
        <taxon>campanulids</taxon>
        <taxon>Asterales</taxon>
        <taxon>Asteraceae</taxon>
        <taxon>Asteroideae</taxon>
        <taxon>Heliantheae alliance</taxon>
        <taxon>Madieae</taxon>
        <taxon>Madiinae</taxon>
        <taxon>Deinandra</taxon>
    </lineage>
</organism>
<name>A0AAP0GQP7_9ASTR</name>
<dbReference type="AlphaFoldDB" id="A0AAP0GQP7"/>
<feature type="region of interest" description="Disordered" evidence="8">
    <location>
        <begin position="84"/>
        <end position="133"/>
    </location>
</feature>
<dbReference type="GO" id="GO:0008270">
    <property type="term" value="F:zinc ion binding"/>
    <property type="evidence" value="ECO:0007669"/>
    <property type="project" value="UniProtKB-KW"/>
</dbReference>
<evidence type="ECO:0000256" key="5">
    <source>
        <dbReference type="ARBA" id="ARBA00023125"/>
    </source>
</evidence>
<dbReference type="PANTHER" id="PTHR32166:SF74">
    <property type="entry name" value="OS05G0256350 PROTEIN"/>
    <property type="match status" value="1"/>
</dbReference>
<dbReference type="Pfam" id="PF05699">
    <property type="entry name" value="Dimer_Tnp_hAT"/>
    <property type="match status" value="1"/>
</dbReference>
<evidence type="ECO:0000313" key="11">
    <source>
        <dbReference type="Proteomes" id="UP001408789"/>
    </source>
</evidence>
<keyword evidence="11" id="KW-1185">Reference proteome</keyword>
<comment type="subcellular location">
    <subcellularLocation>
        <location evidence="1">Nucleus</location>
    </subcellularLocation>
</comment>
<evidence type="ECO:0000256" key="1">
    <source>
        <dbReference type="ARBA" id="ARBA00004123"/>
    </source>
</evidence>
<evidence type="ECO:0000256" key="2">
    <source>
        <dbReference type="ARBA" id="ARBA00022723"/>
    </source>
</evidence>
<evidence type="ECO:0000313" key="10">
    <source>
        <dbReference type="EMBL" id="KAK9058036.1"/>
    </source>
</evidence>
<dbReference type="InterPro" id="IPR012337">
    <property type="entry name" value="RNaseH-like_sf"/>
</dbReference>
<dbReference type="InterPro" id="IPR008906">
    <property type="entry name" value="HATC_C_dom"/>
</dbReference>
<dbReference type="InterPro" id="IPR003656">
    <property type="entry name" value="Znf_BED"/>
</dbReference>
<dbReference type="GO" id="GO:0003677">
    <property type="term" value="F:DNA binding"/>
    <property type="evidence" value="ECO:0007669"/>
    <property type="project" value="UniProtKB-KW"/>
</dbReference>
<comment type="caution">
    <text evidence="10">The sequence shown here is derived from an EMBL/GenBank/DDBJ whole genome shotgun (WGS) entry which is preliminary data.</text>
</comment>
<keyword evidence="3 7" id="KW-0863">Zinc-finger</keyword>
<keyword evidence="5" id="KW-0238">DNA-binding</keyword>
<reference evidence="10 11" key="1">
    <citation type="submission" date="2024-04" db="EMBL/GenBank/DDBJ databases">
        <title>The reference genome of an endangered Asteraceae, Deinandra increscens subsp. villosa, native to the Central Coast of California.</title>
        <authorList>
            <person name="Guilliams M."/>
            <person name="Hasenstab-Lehman K."/>
            <person name="Meyer R."/>
            <person name="Mcevoy S."/>
        </authorList>
    </citation>
    <scope>NUCLEOTIDE SEQUENCE [LARGE SCALE GENOMIC DNA]</scope>
    <source>
        <tissue evidence="10">Leaf</tissue>
    </source>
</reference>
<feature type="compositionally biased region" description="Polar residues" evidence="8">
    <location>
        <begin position="706"/>
        <end position="720"/>
    </location>
</feature>
<evidence type="ECO:0000256" key="3">
    <source>
        <dbReference type="ARBA" id="ARBA00022771"/>
    </source>
</evidence>
<evidence type="ECO:0000256" key="8">
    <source>
        <dbReference type="SAM" id="MobiDB-lite"/>
    </source>
</evidence>
<dbReference type="GO" id="GO:0005634">
    <property type="term" value="C:nucleus"/>
    <property type="evidence" value="ECO:0007669"/>
    <property type="project" value="UniProtKB-SubCell"/>
</dbReference>
<dbReference type="Proteomes" id="UP001408789">
    <property type="component" value="Unassembled WGS sequence"/>
</dbReference>
<feature type="compositionally biased region" description="Acidic residues" evidence="8">
    <location>
        <begin position="86"/>
        <end position="95"/>
    </location>
</feature>
<evidence type="ECO:0000259" key="9">
    <source>
        <dbReference type="PROSITE" id="PS50808"/>
    </source>
</evidence>
<dbReference type="InterPro" id="IPR007021">
    <property type="entry name" value="DUF659"/>
</dbReference>
<dbReference type="GO" id="GO:0046983">
    <property type="term" value="F:protein dimerization activity"/>
    <property type="evidence" value="ECO:0007669"/>
    <property type="project" value="InterPro"/>
</dbReference>
<feature type="domain" description="BED-type" evidence="9">
    <location>
        <begin position="3"/>
        <end position="59"/>
    </location>
</feature>
<keyword evidence="2" id="KW-0479">Metal-binding</keyword>
<dbReference type="PANTHER" id="PTHR32166">
    <property type="entry name" value="OSJNBA0013A04.12 PROTEIN"/>
    <property type="match status" value="1"/>
</dbReference>